<dbReference type="EMBL" id="FNDX01000004">
    <property type="protein sequence ID" value="SDI32708.1"/>
    <property type="molecule type" value="Genomic_DNA"/>
</dbReference>
<name>A0A1G8JNC4_9BACL</name>
<reference evidence="2" key="1">
    <citation type="submission" date="2016-10" db="EMBL/GenBank/DDBJ databases">
        <authorList>
            <person name="Varghese N."/>
            <person name="Submissions S."/>
        </authorList>
    </citation>
    <scope>NUCLEOTIDE SEQUENCE [LARGE SCALE GENOMIC DNA]</scope>
    <source>
        <strain evidence="2">CGMCC 1.11012</strain>
    </source>
</reference>
<protein>
    <submittedName>
        <fullName evidence="1">Uncharacterized protein</fullName>
    </submittedName>
</protein>
<evidence type="ECO:0000313" key="1">
    <source>
        <dbReference type="EMBL" id="SDI32708.1"/>
    </source>
</evidence>
<dbReference type="Proteomes" id="UP000199050">
    <property type="component" value="Unassembled WGS sequence"/>
</dbReference>
<keyword evidence="2" id="KW-1185">Reference proteome</keyword>
<gene>
    <name evidence="1" type="ORF">SAMN05216192_104241</name>
</gene>
<accession>A0A1G8JNC4</accession>
<dbReference type="STRING" id="1174501.SAMN05216192_104241"/>
<organism evidence="1 2">
    <name type="scientific">Paenibacillus typhae</name>
    <dbReference type="NCBI Taxonomy" id="1174501"/>
    <lineage>
        <taxon>Bacteria</taxon>
        <taxon>Bacillati</taxon>
        <taxon>Bacillota</taxon>
        <taxon>Bacilli</taxon>
        <taxon>Bacillales</taxon>
        <taxon>Paenibacillaceae</taxon>
        <taxon>Paenibacillus</taxon>
    </lineage>
</organism>
<evidence type="ECO:0000313" key="2">
    <source>
        <dbReference type="Proteomes" id="UP000199050"/>
    </source>
</evidence>
<proteinExistence type="predicted"/>
<sequence length="48" mass="5784">MPLQHITFLVKDISLVKFFLSKVGSYSKVIKYNIFVELKRYFFHVMLD</sequence>
<dbReference type="AlphaFoldDB" id="A0A1G8JNC4"/>